<name>A0A1X1L156_STRMT</name>
<accession>A0A1X1L156</accession>
<evidence type="ECO:0000313" key="1">
    <source>
        <dbReference type="EMBL" id="ORP05202.1"/>
    </source>
</evidence>
<dbReference type="EMBL" id="NCVK01000001">
    <property type="protein sequence ID" value="ORP05202.1"/>
    <property type="molecule type" value="Genomic_DNA"/>
</dbReference>
<evidence type="ECO:0000313" key="2">
    <source>
        <dbReference type="Proteomes" id="UP000193517"/>
    </source>
</evidence>
<organism evidence="1 2">
    <name type="scientific">Streptococcus mitis</name>
    <dbReference type="NCBI Taxonomy" id="28037"/>
    <lineage>
        <taxon>Bacteria</taxon>
        <taxon>Bacillati</taxon>
        <taxon>Bacillota</taxon>
        <taxon>Bacilli</taxon>
        <taxon>Lactobacillales</taxon>
        <taxon>Streptococcaceae</taxon>
        <taxon>Streptococcus</taxon>
        <taxon>Streptococcus mitis group</taxon>
    </lineage>
</organism>
<dbReference type="Proteomes" id="UP000193517">
    <property type="component" value="Unassembled WGS sequence"/>
</dbReference>
<sequence length="82" mass="9373">MYNDGVKLIEARGEGDSPHISLWFDKQLRDVFISLLSLSFCKQLRQVISLLICLSFGKQQIQNNRLLNCSYLLTVLQGVKSK</sequence>
<gene>
    <name evidence="1" type="ORF">B7695_00020</name>
</gene>
<dbReference type="OrthoDB" id="2224007at2"/>
<proteinExistence type="predicted"/>
<protein>
    <submittedName>
        <fullName evidence="1">Uncharacterized protein</fullName>
    </submittedName>
</protein>
<comment type="caution">
    <text evidence="1">The sequence shown here is derived from an EMBL/GenBank/DDBJ whole genome shotgun (WGS) entry which is preliminary data.</text>
</comment>
<dbReference type="AlphaFoldDB" id="A0A1X1L156"/>
<reference evidence="1 2" key="1">
    <citation type="journal article" date="2016" name="Eur. J. Clin. Microbiol. Infect. Dis.">
        <title>Whole genome sequencing as a tool for phylogenetic analysis of clinical strains of Mitis group streptococci.</title>
        <authorList>
            <person name="Rasmussen L.H."/>
            <person name="Dargis R."/>
            <person name="Hojholt K."/>
            <person name="Christensen J.J."/>
            <person name="Skovgaard O."/>
            <person name="Justesen U.S."/>
            <person name="Rosenvinge F.S."/>
            <person name="Moser C."/>
            <person name="Lukjancenko O."/>
            <person name="Rasmussen S."/>
            <person name="Nielsen X.C."/>
        </authorList>
    </citation>
    <scope>NUCLEOTIDE SEQUENCE [LARGE SCALE GENOMIC DNA]</scope>
    <source>
        <strain evidence="1 2">OD_317805_11</strain>
    </source>
</reference>